<dbReference type="PANTHER" id="PTHR15710:SF108">
    <property type="entry name" value="OS03G0286100 PROTEIN"/>
    <property type="match status" value="1"/>
</dbReference>
<comment type="caution">
    <text evidence="10">The sequence shown here is derived from an EMBL/GenBank/DDBJ whole genome shotgun (WGS) entry which is preliminary data.</text>
</comment>
<dbReference type="GO" id="GO:0005737">
    <property type="term" value="C:cytoplasm"/>
    <property type="evidence" value="ECO:0007669"/>
    <property type="project" value="TreeGrafter"/>
</dbReference>
<keyword evidence="5 8" id="KW-0863">Zinc-finger</keyword>
<sequence>MADITSSSHVCRRQFQQQEHRQSISVQTLDSVDDLRAFDWDPLSPPNASFFAPSSSLIRNSRFDSDSDLEYYSDSVTDQICFFGDDHMNLVTNLFEPPEESTPDDDPDPFSDDIDDFRVFGDSFADDFGSDHADDLALGLGFGDEFDQVAFTSQSNEDTAIPGAESALDGLRVVGIESDSDTEEVDAIFSSRGHYDGHWAVSGWEEVAERVDHEDTERLGSVIERIEEITVSSEISSFEEGVDDIREEGTAARNLDWEVLLAVNNLNRDLEFDNVVDIEGVEDDNMYTTEYDTLFGEFVERESAIKGSPPAAKSVLENLPVIVLRKDDLKGNVVVCAVCKDEILVEERVTQLPCCHHYHGHCIVPWLSIRNTCPVCRFELPTDDPDYERRKSGRGDLGLLDDFHVRYDFDLLP</sequence>
<comment type="catalytic activity">
    <reaction evidence="1">
        <text>S-ubiquitinyl-[E2 ubiquitin-conjugating enzyme]-L-cysteine + [acceptor protein]-L-lysine = [E2 ubiquitin-conjugating enzyme]-L-cysteine + N(6)-ubiquitinyl-[acceptor protein]-L-lysine.</text>
        <dbReference type="EC" id="2.3.2.27"/>
    </reaction>
</comment>
<dbReference type="FunFam" id="3.30.40.10:FF:000127">
    <property type="entry name" value="E3 ubiquitin-protein ligase RNF181"/>
    <property type="match status" value="1"/>
</dbReference>
<dbReference type="SUPFAM" id="SSF57850">
    <property type="entry name" value="RING/U-box"/>
    <property type="match status" value="1"/>
</dbReference>
<dbReference type="GO" id="GO:0016567">
    <property type="term" value="P:protein ubiquitination"/>
    <property type="evidence" value="ECO:0007669"/>
    <property type="project" value="TreeGrafter"/>
</dbReference>
<organism evidence="10 11">
    <name type="scientific">Escallonia rubra</name>
    <dbReference type="NCBI Taxonomy" id="112253"/>
    <lineage>
        <taxon>Eukaryota</taxon>
        <taxon>Viridiplantae</taxon>
        <taxon>Streptophyta</taxon>
        <taxon>Embryophyta</taxon>
        <taxon>Tracheophyta</taxon>
        <taxon>Spermatophyta</taxon>
        <taxon>Magnoliopsida</taxon>
        <taxon>eudicotyledons</taxon>
        <taxon>Gunneridae</taxon>
        <taxon>Pentapetalae</taxon>
        <taxon>asterids</taxon>
        <taxon>campanulids</taxon>
        <taxon>Escalloniales</taxon>
        <taxon>Escalloniaceae</taxon>
        <taxon>Escallonia</taxon>
    </lineage>
</organism>
<evidence type="ECO:0000256" key="8">
    <source>
        <dbReference type="PROSITE-ProRule" id="PRU00175"/>
    </source>
</evidence>
<dbReference type="PROSITE" id="PS50089">
    <property type="entry name" value="ZF_RING_2"/>
    <property type="match status" value="1"/>
</dbReference>
<evidence type="ECO:0000259" key="9">
    <source>
        <dbReference type="PROSITE" id="PS50089"/>
    </source>
</evidence>
<dbReference type="SMART" id="SM00184">
    <property type="entry name" value="RING"/>
    <property type="match status" value="1"/>
</dbReference>
<dbReference type="GO" id="GO:0061630">
    <property type="term" value="F:ubiquitin protein ligase activity"/>
    <property type="evidence" value="ECO:0007669"/>
    <property type="project" value="UniProtKB-EC"/>
</dbReference>
<accession>A0AA88U1L1</accession>
<evidence type="ECO:0000256" key="4">
    <source>
        <dbReference type="ARBA" id="ARBA00022723"/>
    </source>
</evidence>
<evidence type="ECO:0000256" key="2">
    <source>
        <dbReference type="ARBA" id="ARBA00012483"/>
    </source>
</evidence>
<keyword evidence="3" id="KW-0808">Transferase</keyword>
<dbReference type="Proteomes" id="UP001187471">
    <property type="component" value="Unassembled WGS sequence"/>
</dbReference>
<evidence type="ECO:0000313" key="10">
    <source>
        <dbReference type="EMBL" id="KAK2968608.1"/>
    </source>
</evidence>
<feature type="domain" description="RING-type" evidence="9">
    <location>
        <begin position="336"/>
        <end position="377"/>
    </location>
</feature>
<name>A0AA88U1L1_9ASTE</name>
<dbReference type="PANTHER" id="PTHR15710">
    <property type="entry name" value="E3 UBIQUITIN-PROTEIN LIGASE PRAJA"/>
    <property type="match status" value="1"/>
</dbReference>
<evidence type="ECO:0000256" key="1">
    <source>
        <dbReference type="ARBA" id="ARBA00000900"/>
    </source>
</evidence>
<evidence type="ECO:0000256" key="5">
    <source>
        <dbReference type="ARBA" id="ARBA00022771"/>
    </source>
</evidence>
<reference evidence="10" key="1">
    <citation type="submission" date="2022-12" db="EMBL/GenBank/DDBJ databases">
        <title>Draft genome assemblies for two species of Escallonia (Escalloniales).</title>
        <authorList>
            <person name="Chanderbali A."/>
            <person name="Dervinis C."/>
            <person name="Anghel I."/>
            <person name="Soltis D."/>
            <person name="Soltis P."/>
            <person name="Zapata F."/>
        </authorList>
    </citation>
    <scope>NUCLEOTIDE SEQUENCE</scope>
    <source>
        <strain evidence="10">UCBG92.1500</strain>
        <tissue evidence="10">Leaf</tissue>
    </source>
</reference>
<evidence type="ECO:0000313" key="11">
    <source>
        <dbReference type="Proteomes" id="UP001187471"/>
    </source>
</evidence>
<proteinExistence type="predicted"/>
<keyword evidence="7" id="KW-0862">Zinc</keyword>
<dbReference type="Pfam" id="PF13639">
    <property type="entry name" value="zf-RING_2"/>
    <property type="match status" value="1"/>
</dbReference>
<dbReference type="GO" id="GO:0008270">
    <property type="term" value="F:zinc ion binding"/>
    <property type="evidence" value="ECO:0007669"/>
    <property type="project" value="UniProtKB-KW"/>
</dbReference>
<keyword evidence="6" id="KW-0833">Ubl conjugation pathway</keyword>
<dbReference type="InterPro" id="IPR001841">
    <property type="entry name" value="Znf_RING"/>
</dbReference>
<keyword evidence="11" id="KW-1185">Reference proteome</keyword>
<dbReference type="EMBL" id="JAVXUO010002902">
    <property type="protein sequence ID" value="KAK2968608.1"/>
    <property type="molecule type" value="Genomic_DNA"/>
</dbReference>
<evidence type="ECO:0000256" key="6">
    <source>
        <dbReference type="ARBA" id="ARBA00022786"/>
    </source>
</evidence>
<dbReference type="Gene3D" id="3.30.40.10">
    <property type="entry name" value="Zinc/RING finger domain, C3HC4 (zinc finger)"/>
    <property type="match status" value="1"/>
</dbReference>
<dbReference type="AlphaFoldDB" id="A0AA88U1L1"/>
<protein>
    <recommendedName>
        <fullName evidence="2">RING-type E3 ubiquitin transferase</fullName>
        <ecNumber evidence="2">2.3.2.27</ecNumber>
    </recommendedName>
</protein>
<dbReference type="EC" id="2.3.2.27" evidence="2"/>
<gene>
    <name evidence="10" type="ORF">RJ640_028255</name>
</gene>
<dbReference type="InterPro" id="IPR013083">
    <property type="entry name" value="Znf_RING/FYVE/PHD"/>
</dbReference>
<evidence type="ECO:0000256" key="3">
    <source>
        <dbReference type="ARBA" id="ARBA00022679"/>
    </source>
</evidence>
<evidence type="ECO:0000256" key="7">
    <source>
        <dbReference type="ARBA" id="ARBA00022833"/>
    </source>
</evidence>
<keyword evidence="4" id="KW-0479">Metal-binding</keyword>